<protein>
    <submittedName>
        <fullName evidence="1">Uncharacterized protein</fullName>
    </submittedName>
</protein>
<gene>
    <name evidence="1" type="ORF">FAZ69_27920</name>
</gene>
<dbReference type="Proteomes" id="UP000305539">
    <property type="component" value="Unassembled WGS sequence"/>
</dbReference>
<accession>A0A4U1HPQ6</accession>
<reference evidence="1 2" key="1">
    <citation type="submission" date="2019-04" db="EMBL/GenBank/DDBJ databases">
        <title>Trinickia sp. 7GSK02, isolated from subtropical forest soil.</title>
        <authorList>
            <person name="Gao Z.-H."/>
            <person name="Qiu L.-H."/>
        </authorList>
    </citation>
    <scope>NUCLEOTIDE SEQUENCE [LARGE SCALE GENOMIC DNA]</scope>
    <source>
        <strain evidence="1 2">7GSK02</strain>
    </source>
</reference>
<organism evidence="1 2">
    <name type="scientific">Trinickia terrae</name>
    <dbReference type="NCBI Taxonomy" id="2571161"/>
    <lineage>
        <taxon>Bacteria</taxon>
        <taxon>Pseudomonadati</taxon>
        <taxon>Pseudomonadota</taxon>
        <taxon>Betaproteobacteria</taxon>
        <taxon>Burkholderiales</taxon>
        <taxon>Burkholderiaceae</taxon>
        <taxon>Trinickia</taxon>
    </lineage>
</organism>
<evidence type="ECO:0000313" key="2">
    <source>
        <dbReference type="Proteomes" id="UP000305539"/>
    </source>
</evidence>
<dbReference type="EMBL" id="SWJE01000018">
    <property type="protein sequence ID" value="TKC81454.1"/>
    <property type="molecule type" value="Genomic_DNA"/>
</dbReference>
<evidence type="ECO:0000313" key="1">
    <source>
        <dbReference type="EMBL" id="TKC81454.1"/>
    </source>
</evidence>
<comment type="caution">
    <text evidence="1">The sequence shown here is derived from an EMBL/GenBank/DDBJ whole genome shotgun (WGS) entry which is preliminary data.</text>
</comment>
<dbReference type="AlphaFoldDB" id="A0A4U1HPQ6"/>
<sequence>MFDLGETLLTPDRRPVLLPDVSGSRGLMVVGVGRGAERGFQMVYRFHDAGTQLASNGVNLVFVYPKESARHVLDPMSVACVQFQRHPQLLLDAEGRFFGRVQPVRSLTAAHLNGAMATLGVVTIDMLDRSWENEFRMFLSMSQIGTSY</sequence>
<dbReference type="OrthoDB" id="9024326at2"/>
<dbReference type="RefSeq" id="WP_136898327.1">
    <property type="nucleotide sequence ID" value="NZ_SWJE01000018.1"/>
</dbReference>
<proteinExistence type="predicted"/>
<keyword evidence="2" id="KW-1185">Reference proteome</keyword>
<name>A0A4U1HPQ6_9BURK</name>